<reference evidence="1 2" key="2">
    <citation type="journal article" date="2022" name="Mol. Ecol. Resour.">
        <title>The genomes of chicory, endive, great burdock and yacon provide insights into Asteraceae paleo-polyploidization history and plant inulin production.</title>
        <authorList>
            <person name="Fan W."/>
            <person name="Wang S."/>
            <person name="Wang H."/>
            <person name="Wang A."/>
            <person name="Jiang F."/>
            <person name="Liu H."/>
            <person name="Zhao H."/>
            <person name="Xu D."/>
            <person name="Zhang Y."/>
        </authorList>
    </citation>
    <scope>NUCLEOTIDE SEQUENCE [LARGE SCALE GENOMIC DNA]</scope>
    <source>
        <strain evidence="2">cv. Yunnan</strain>
        <tissue evidence="1">Leaves</tissue>
    </source>
</reference>
<name>A0ACB9A4X6_9ASTR</name>
<keyword evidence="2" id="KW-1185">Reference proteome</keyword>
<dbReference type="Proteomes" id="UP001056120">
    <property type="component" value="Linkage Group LG25"/>
</dbReference>
<dbReference type="EMBL" id="CM042042">
    <property type="protein sequence ID" value="KAI3704892.1"/>
    <property type="molecule type" value="Genomic_DNA"/>
</dbReference>
<reference evidence="2" key="1">
    <citation type="journal article" date="2022" name="Mol. Ecol. Resour.">
        <title>The genomes of chicory, endive, great burdock and yacon provide insights into Asteraceae palaeo-polyploidization history and plant inulin production.</title>
        <authorList>
            <person name="Fan W."/>
            <person name="Wang S."/>
            <person name="Wang H."/>
            <person name="Wang A."/>
            <person name="Jiang F."/>
            <person name="Liu H."/>
            <person name="Zhao H."/>
            <person name="Xu D."/>
            <person name="Zhang Y."/>
        </authorList>
    </citation>
    <scope>NUCLEOTIDE SEQUENCE [LARGE SCALE GENOMIC DNA]</scope>
    <source>
        <strain evidence="2">cv. Yunnan</strain>
    </source>
</reference>
<proteinExistence type="predicted"/>
<accession>A0ACB9A4X6</accession>
<gene>
    <name evidence="1" type="ORF">L1987_75121</name>
</gene>
<sequence length="150" mass="15957">MANRRNRNPAAFQQPHDTNNSPTVGSSSTRHPIYHGIRCRAGKWVSEIRQPNKSTRIWLGTYPTPEMAAAAYDVAALALKGKYAVLNFPDSDHSNSLPETCTADEIRAAAARAAAARALDDESVGESSTMVTRNMLSSLGVSGGGNLGGE</sequence>
<comment type="caution">
    <text evidence="1">The sequence shown here is derived from an EMBL/GenBank/DDBJ whole genome shotgun (WGS) entry which is preliminary data.</text>
</comment>
<organism evidence="1 2">
    <name type="scientific">Smallanthus sonchifolius</name>
    <dbReference type="NCBI Taxonomy" id="185202"/>
    <lineage>
        <taxon>Eukaryota</taxon>
        <taxon>Viridiplantae</taxon>
        <taxon>Streptophyta</taxon>
        <taxon>Embryophyta</taxon>
        <taxon>Tracheophyta</taxon>
        <taxon>Spermatophyta</taxon>
        <taxon>Magnoliopsida</taxon>
        <taxon>eudicotyledons</taxon>
        <taxon>Gunneridae</taxon>
        <taxon>Pentapetalae</taxon>
        <taxon>asterids</taxon>
        <taxon>campanulids</taxon>
        <taxon>Asterales</taxon>
        <taxon>Asteraceae</taxon>
        <taxon>Asteroideae</taxon>
        <taxon>Heliantheae alliance</taxon>
        <taxon>Millerieae</taxon>
        <taxon>Smallanthus</taxon>
    </lineage>
</organism>
<protein>
    <submittedName>
        <fullName evidence="1">Uncharacterized protein</fullName>
    </submittedName>
</protein>
<evidence type="ECO:0000313" key="1">
    <source>
        <dbReference type="EMBL" id="KAI3704892.1"/>
    </source>
</evidence>
<evidence type="ECO:0000313" key="2">
    <source>
        <dbReference type="Proteomes" id="UP001056120"/>
    </source>
</evidence>